<comment type="caution">
    <text evidence="1">The sequence shown here is derived from an EMBL/GenBank/DDBJ whole genome shotgun (WGS) entry which is preliminary data.</text>
</comment>
<dbReference type="Proteomes" id="UP001165186">
    <property type="component" value="Unassembled WGS sequence"/>
</dbReference>
<feature type="non-terminal residue" evidence="1">
    <location>
        <position position="1"/>
    </location>
</feature>
<organism evidence="1 2">
    <name type="scientific">Neofusicoccum parvum</name>
    <dbReference type="NCBI Taxonomy" id="310453"/>
    <lineage>
        <taxon>Eukaryota</taxon>
        <taxon>Fungi</taxon>
        <taxon>Dikarya</taxon>
        <taxon>Ascomycota</taxon>
        <taxon>Pezizomycotina</taxon>
        <taxon>Dothideomycetes</taxon>
        <taxon>Dothideomycetes incertae sedis</taxon>
        <taxon>Botryosphaeriales</taxon>
        <taxon>Botryosphaeriaceae</taxon>
        <taxon>Neofusicoccum</taxon>
    </lineage>
</organism>
<name>A0ACB5SPG5_9PEZI</name>
<gene>
    <name evidence="1" type="primary">g7594</name>
    <name evidence="1" type="ORF">NpPPO83_00007594</name>
</gene>
<evidence type="ECO:0000313" key="2">
    <source>
        <dbReference type="Proteomes" id="UP001165186"/>
    </source>
</evidence>
<reference evidence="1" key="1">
    <citation type="submission" date="2024-09" db="EMBL/GenBank/DDBJ databases">
        <title>Draft Genome Sequences of Neofusicoccum parvum.</title>
        <authorList>
            <person name="Ashida A."/>
            <person name="Camagna M."/>
            <person name="Tanaka A."/>
            <person name="Takemoto D."/>
        </authorList>
    </citation>
    <scope>NUCLEOTIDE SEQUENCE</scope>
    <source>
        <strain evidence="1">PPO83</strain>
    </source>
</reference>
<keyword evidence="2" id="KW-1185">Reference proteome</keyword>
<dbReference type="EMBL" id="BSXG01000167">
    <property type="protein sequence ID" value="GME50670.1"/>
    <property type="molecule type" value="Genomic_DNA"/>
</dbReference>
<evidence type="ECO:0000313" key="1">
    <source>
        <dbReference type="EMBL" id="GME50670.1"/>
    </source>
</evidence>
<proteinExistence type="predicted"/>
<protein>
    <submittedName>
        <fullName evidence="1">Uncharacterized protein</fullName>
    </submittedName>
</protein>
<sequence length="150" mass="17412">PEQQLFDLIDQTGHIDEARLATIFEQLKPVSEEFLLGKWEGGSFDTGHPTHKLLETMKWAGKDFRNVNDVDPIVLYGKDGQREWCKDYGHARLRLVQFRGQVSTAMVYDNFPIIDIFNYVSEDVVFGAMDNKLLPEDGTYYFYLRRIKTA</sequence>
<accession>A0ACB5SPG5</accession>